<dbReference type="Proteomes" id="UP000246800">
    <property type="component" value="Unassembled WGS sequence"/>
</dbReference>
<dbReference type="Proteomes" id="UP000600220">
    <property type="component" value="Unassembled WGS sequence"/>
</dbReference>
<dbReference type="OrthoDB" id="9810648at2"/>
<evidence type="ECO:0000313" key="16">
    <source>
        <dbReference type="EMBL" id="REA81132.1"/>
    </source>
</evidence>
<gene>
    <name evidence="14" type="ORF">DD902_11205</name>
    <name evidence="15" type="ORF">DD924_05970</name>
    <name evidence="16" type="ORF">DV961_08045</name>
    <name evidence="13" type="ORF">EGV54_12990</name>
</gene>
<evidence type="ECO:0000256" key="10">
    <source>
        <dbReference type="ARBA" id="ARBA00035861"/>
    </source>
</evidence>
<dbReference type="InterPro" id="IPR015797">
    <property type="entry name" value="NUDIX_hydrolase-like_dom_sf"/>
</dbReference>
<dbReference type="GO" id="GO:0006260">
    <property type="term" value="P:DNA replication"/>
    <property type="evidence" value="ECO:0007669"/>
    <property type="project" value="UniProtKB-KW"/>
</dbReference>
<dbReference type="Proteomes" id="UP000246351">
    <property type="component" value="Unassembled WGS sequence"/>
</dbReference>
<evidence type="ECO:0000313" key="18">
    <source>
        <dbReference type="Proteomes" id="UP000246800"/>
    </source>
</evidence>
<evidence type="ECO:0000313" key="14">
    <source>
        <dbReference type="EMBL" id="PWZ73327.1"/>
    </source>
</evidence>
<sequence length="130" mass="14913">MKKTIHVVGAVIFDQHKVLCAQRSESMSLPLLWEFPGGKIEQGETDVEALKREIREEMKCDLEVGDKVTTTEYEYDFAVIVLTTYRCTLKDTLPTLTEHRAIEWLDSKDLYRLEWAPADIPAVDIIVNEA</sequence>
<evidence type="ECO:0000256" key="2">
    <source>
        <dbReference type="ARBA" id="ARBA00005582"/>
    </source>
</evidence>
<evidence type="ECO:0000313" key="15">
    <source>
        <dbReference type="EMBL" id="PWZ98829.1"/>
    </source>
</evidence>
<evidence type="ECO:0000313" key="20">
    <source>
        <dbReference type="Proteomes" id="UP000600220"/>
    </source>
</evidence>
<dbReference type="Gene3D" id="3.90.79.10">
    <property type="entry name" value="Nucleoside Triphosphate Pyrophosphohydrolase"/>
    <property type="match status" value="1"/>
</dbReference>
<evidence type="ECO:0000256" key="11">
    <source>
        <dbReference type="ARBA" id="ARBA00038905"/>
    </source>
</evidence>
<proteinExistence type="inferred from homology"/>
<dbReference type="Proteomes" id="UP000256409">
    <property type="component" value="Unassembled WGS sequence"/>
</dbReference>
<reference evidence="16" key="2">
    <citation type="journal article" date="2018" name="Vet. Microbiol.">
        <title>Methicillin-resistant staphylococci amongst veterinary personnel, personnel-owned pets, patients and the hospital environment of two small animal veterinary hospitals.</title>
        <authorList>
            <person name="Worthing K.A."/>
            <person name="Brown J."/>
            <person name="Gerber L."/>
            <person name="Abraham S."/>
            <person name="Trott D."/>
            <person name="Norris J.M."/>
        </authorList>
    </citation>
    <scope>NUCLEOTIDE SEQUENCE</scope>
    <source>
        <strain evidence="16">ST496-2</strain>
    </source>
</reference>
<evidence type="ECO:0000259" key="12">
    <source>
        <dbReference type="PROSITE" id="PS51462"/>
    </source>
</evidence>
<comment type="catalytic activity">
    <reaction evidence="10">
        <text>8-oxo-dGTP + H2O = 8-oxo-dGMP + diphosphate + H(+)</text>
        <dbReference type="Rhea" id="RHEA:31575"/>
        <dbReference type="ChEBI" id="CHEBI:15377"/>
        <dbReference type="ChEBI" id="CHEBI:15378"/>
        <dbReference type="ChEBI" id="CHEBI:33019"/>
        <dbReference type="ChEBI" id="CHEBI:63224"/>
        <dbReference type="ChEBI" id="CHEBI:77896"/>
        <dbReference type="EC" id="3.6.1.55"/>
    </reaction>
</comment>
<protein>
    <recommendedName>
        <fullName evidence="11">8-oxo-dGTP diphosphatase</fullName>
        <ecNumber evidence="11">3.6.1.55</ecNumber>
    </recommendedName>
</protein>
<dbReference type="EMBL" id="AAXKXX010000032">
    <property type="protein sequence ID" value="EGQ4385969.1"/>
    <property type="molecule type" value="Genomic_DNA"/>
</dbReference>
<evidence type="ECO:0000313" key="19">
    <source>
        <dbReference type="Proteomes" id="UP000256409"/>
    </source>
</evidence>
<dbReference type="EC" id="3.6.1.55" evidence="11"/>
<keyword evidence="3" id="KW-0515">Mutator protein</keyword>
<dbReference type="GO" id="GO:0006281">
    <property type="term" value="P:DNA repair"/>
    <property type="evidence" value="ECO:0007669"/>
    <property type="project" value="UniProtKB-KW"/>
</dbReference>
<dbReference type="Pfam" id="PF00293">
    <property type="entry name" value="NUDIX"/>
    <property type="match status" value="1"/>
</dbReference>
<dbReference type="InterPro" id="IPR047127">
    <property type="entry name" value="MutT-like"/>
</dbReference>
<dbReference type="GO" id="GO:0046872">
    <property type="term" value="F:metal ion binding"/>
    <property type="evidence" value="ECO:0007669"/>
    <property type="project" value="UniProtKB-KW"/>
</dbReference>
<evidence type="ECO:0000256" key="1">
    <source>
        <dbReference type="ARBA" id="ARBA00001946"/>
    </source>
</evidence>
<evidence type="ECO:0000256" key="8">
    <source>
        <dbReference type="ARBA" id="ARBA00022842"/>
    </source>
</evidence>
<name>A0A2P5JCA1_STAPS</name>
<keyword evidence="7 14" id="KW-0378">Hydrolase</keyword>
<keyword evidence="6" id="KW-0227">DNA damage</keyword>
<reference evidence="17 18" key="1">
    <citation type="journal article" date="2018" name="Vet. Microbiol.">
        <title>Clonal diversity and geographic distribution of methicillin-resistant Staphylococcus pseudintermedius from Australian animals: Discovery of novel sequence types.</title>
        <authorList>
            <person name="Worthing K.A."/>
            <person name="Abraham S."/>
            <person name="Coombs G.W."/>
            <person name="Pang S."/>
            <person name="Saputra S."/>
            <person name="Jordan D."/>
            <person name="Trott D.J."/>
            <person name="Norris J.M."/>
        </authorList>
    </citation>
    <scope>NUCLEOTIDE SEQUENCE [LARGE SCALE GENOMIC DNA]</scope>
    <source>
        <strain evidence="14 18">ST525 1</strain>
        <strain evidence="15 17">ST71 3</strain>
    </source>
</reference>
<dbReference type="GeneID" id="93823880"/>
<accession>A0A2P5JCA1</accession>
<reference evidence="19" key="3">
    <citation type="journal article" date="2018" name="Vet. Microbiol.">
        <title>Molecular epidemiology of methicillin-resistant staphylococci amongst veterinary personnel, personnel-owned pets, patients and the hospital environment of two companion animal veterinary hospitals.</title>
        <authorList>
            <person name="Worthing K.A."/>
            <person name="Brown J."/>
            <person name="Gerber L."/>
            <person name="Abraham S."/>
            <person name="Trott D."/>
            <person name="Norris J.M."/>
        </authorList>
    </citation>
    <scope>NUCLEOTIDE SEQUENCE [LARGE SCALE GENOMIC DNA]</scope>
    <source>
        <strain evidence="19">ST496-2</strain>
    </source>
</reference>
<dbReference type="SUPFAM" id="SSF55811">
    <property type="entry name" value="Nudix"/>
    <property type="match status" value="1"/>
</dbReference>
<dbReference type="InterPro" id="IPR000086">
    <property type="entry name" value="NUDIX_hydrolase_dom"/>
</dbReference>
<dbReference type="CDD" id="cd03425">
    <property type="entry name" value="NUDIX_MutT_NudA_like"/>
    <property type="match status" value="1"/>
</dbReference>
<keyword evidence="20" id="KW-1185">Reference proteome</keyword>
<dbReference type="RefSeq" id="WP_014612885.1">
    <property type="nucleotide sequence ID" value="NZ_AP019372.1"/>
</dbReference>
<comment type="similarity">
    <text evidence="2">Belongs to the Nudix hydrolase family.</text>
</comment>
<comment type="cofactor">
    <cofactor evidence="1">
        <name>Mg(2+)</name>
        <dbReference type="ChEBI" id="CHEBI:18420"/>
    </cofactor>
</comment>
<dbReference type="PANTHER" id="PTHR47707">
    <property type="entry name" value="8-OXO-DGTP DIPHOSPHATASE"/>
    <property type="match status" value="1"/>
</dbReference>
<dbReference type="EMBL" id="QQPC01000050">
    <property type="protein sequence ID" value="REA81132.1"/>
    <property type="molecule type" value="Genomic_DNA"/>
</dbReference>
<dbReference type="PANTHER" id="PTHR47707:SF1">
    <property type="entry name" value="NUDIX HYDROLASE FAMILY PROTEIN"/>
    <property type="match status" value="1"/>
</dbReference>
<evidence type="ECO:0000313" key="13">
    <source>
        <dbReference type="EMBL" id="EGQ4385969.1"/>
    </source>
</evidence>
<organism evidence="14 18">
    <name type="scientific">Staphylococcus pseudintermedius</name>
    <dbReference type="NCBI Taxonomy" id="283734"/>
    <lineage>
        <taxon>Bacteria</taxon>
        <taxon>Bacillati</taxon>
        <taxon>Bacillota</taxon>
        <taxon>Bacilli</taxon>
        <taxon>Bacillales</taxon>
        <taxon>Staphylococcaceae</taxon>
        <taxon>Staphylococcus</taxon>
        <taxon>Staphylococcus intermedius group</taxon>
    </lineage>
</organism>
<reference evidence="13 20" key="4">
    <citation type="submission" date="2018-11" db="EMBL/GenBank/DDBJ databases">
        <authorList>
            <consortium name="Veterinary Laboratory Investigation and Response Network"/>
        </authorList>
    </citation>
    <scope>NUCLEOTIDE SEQUENCE [LARGE SCALE GENOMIC DNA]</scope>
    <source>
        <strain evidence="13 20">SPSE-18-VL-LA-PA-Ryan-0021</strain>
    </source>
</reference>
<dbReference type="EMBL" id="QEIV01000490">
    <property type="protein sequence ID" value="PWZ98829.1"/>
    <property type="molecule type" value="Genomic_DNA"/>
</dbReference>
<keyword evidence="8" id="KW-0460">Magnesium</keyword>
<evidence type="ECO:0000313" key="17">
    <source>
        <dbReference type="Proteomes" id="UP000246351"/>
    </source>
</evidence>
<evidence type="ECO:0000256" key="6">
    <source>
        <dbReference type="ARBA" id="ARBA00022763"/>
    </source>
</evidence>
<dbReference type="GO" id="GO:0008413">
    <property type="term" value="F:8-oxo-7,8-dihydroguanosine triphosphate pyrophosphatase activity"/>
    <property type="evidence" value="ECO:0007669"/>
    <property type="project" value="TreeGrafter"/>
</dbReference>
<dbReference type="PRINTS" id="PR00502">
    <property type="entry name" value="NUDIXFAMILY"/>
</dbReference>
<dbReference type="InterPro" id="IPR020476">
    <property type="entry name" value="Nudix_hydrolase"/>
</dbReference>
<dbReference type="PROSITE" id="PS51462">
    <property type="entry name" value="NUDIX"/>
    <property type="match status" value="1"/>
</dbReference>
<keyword evidence="5" id="KW-0479">Metal-binding</keyword>
<evidence type="ECO:0000256" key="7">
    <source>
        <dbReference type="ARBA" id="ARBA00022801"/>
    </source>
</evidence>
<dbReference type="GO" id="GO:0035539">
    <property type="term" value="F:8-oxo-7,8-dihydrodeoxyguanosine triphosphate pyrophosphatase activity"/>
    <property type="evidence" value="ECO:0007669"/>
    <property type="project" value="UniProtKB-EC"/>
</dbReference>
<dbReference type="AlphaFoldDB" id="A0A2P5JCA1"/>
<feature type="domain" description="Nudix hydrolase" evidence="12">
    <location>
        <begin position="3"/>
        <end position="127"/>
    </location>
</feature>
<evidence type="ECO:0000256" key="4">
    <source>
        <dbReference type="ARBA" id="ARBA00022705"/>
    </source>
</evidence>
<keyword evidence="4" id="KW-0235">DNA replication</keyword>
<dbReference type="EMBL" id="QEIT01000073">
    <property type="protein sequence ID" value="PWZ73327.1"/>
    <property type="molecule type" value="Genomic_DNA"/>
</dbReference>
<evidence type="ECO:0000256" key="9">
    <source>
        <dbReference type="ARBA" id="ARBA00023204"/>
    </source>
</evidence>
<comment type="caution">
    <text evidence="14">The sequence shown here is derived from an EMBL/GenBank/DDBJ whole genome shotgun (WGS) entry which is preliminary data.</text>
</comment>
<evidence type="ECO:0000256" key="5">
    <source>
        <dbReference type="ARBA" id="ARBA00022723"/>
    </source>
</evidence>
<evidence type="ECO:0000256" key="3">
    <source>
        <dbReference type="ARBA" id="ARBA00022457"/>
    </source>
</evidence>
<keyword evidence="9" id="KW-0234">DNA repair</keyword>
<dbReference type="GO" id="GO:0044716">
    <property type="term" value="F:8-oxo-GDP phosphatase activity"/>
    <property type="evidence" value="ECO:0007669"/>
    <property type="project" value="TreeGrafter"/>
</dbReference>
<dbReference type="GO" id="GO:0044715">
    <property type="term" value="F:8-oxo-dGDP phosphatase activity"/>
    <property type="evidence" value="ECO:0007669"/>
    <property type="project" value="TreeGrafter"/>
</dbReference>